<dbReference type="Proteomes" id="UP000625551">
    <property type="component" value="Unassembled WGS sequence"/>
</dbReference>
<name>A0ABR7XEE9_9BACT</name>
<comment type="caution">
    <text evidence="1">The sequence shown here is derived from an EMBL/GenBank/DDBJ whole genome shotgun (WGS) entry which is preliminary data.</text>
</comment>
<keyword evidence="2" id="KW-1185">Reference proteome</keyword>
<evidence type="ECO:0000313" key="1">
    <source>
        <dbReference type="EMBL" id="MBD1395983.1"/>
    </source>
</evidence>
<proteinExistence type="predicted"/>
<protein>
    <submittedName>
        <fullName evidence="1">Uncharacterized protein</fullName>
    </submittedName>
</protein>
<organism evidence="1 2">
    <name type="scientific">Pontibacter aquaedesilientis</name>
    <dbReference type="NCBI Taxonomy" id="2766980"/>
    <lineage>
        <taxon>Bacteria</taxon>
        <taxon>Pseudomonadati</taxon>
        <taxon>Bacteroidota</taxon>
        <taxon>Cytophagia</taxon>
        <taxon>Cytophagales</taxon>
        <taxon>Hymenobacteraceae</taxon>
        <taxon>Pontibacter</taxon>
    </lineage>
</organism>
<dbReference type="RefSeq" id="WP_191182128.1">
    <property type="nucleotide sequence ID" value="NZ_JACXAJ010000001.1"/>
</dbReference>
<dbReference type="EMBL" id="JACXAJ010000001">
    <property type="protein sequence ID" value="MBD1395983.1"/>
    <property type="molecule type" value="Genomic_DNA"/>
</dbReference>
<accession>A0ABR7XEE9</accession>
<sequence length="60" mass="7147">MLDKQVLLVELTGPQMAMLEMQRELQLTDEQVRQLEKLNQNRYQYMAEAEYLYGVLCSYS</sequence>
<gene>
    <name evidence="1" type="ORF">H9Q13_02300</name>
</gene>
<evidence type="ECO:0000313" key="2">
    <source>
        <dbReference type="Proteomes" id="UP000625551"/>
    </source>
</evidence>
<reference evidence="1 2" key="1">
    <citation type="submission" date="2020-09" db="EMBL/GenBank/DDBJ databases">
        <title>Genome sequencing and assembly of Pontibacter sp.</title>
        <authorList>
            <person name="Chhetri G."/>
        </authorList>
    </citation>
    <scope>NUCLEOTIDE SEQUENCE [LARGE SCALE GENOMIC DNA]</scope>
    <source>
        <strain evidence="1 2">JH31</strain>
    </source>
</reference>